<keyword evidence="1" id="KW-1133">Transmembrane helix</keyword>
<proteinExistence type="predicted"/>
<keyword evidence="1" id="KW-0472">Membrane</keyword>
<feature type="transmembrane region" description="Helical" evidence="1">
    <location>
        <begin position="37"/>
        <end position="59"/>
    </location>
</feature>
<comment type="caution">
    <text evidence="2">The sequence shown here is derived from an EMBL/GenBank/DDBJ whole genome shotgun (WGS) entry which is preliminary data.</text>
</comment>
<reference evidence="2 3" key="1">
    <citation type="submission" date="2016-08" db="EMBL/GenBank/DDBJ databases">
        <title>Genomes of anaerobic fungi encode conserved fungal cellulosomes for biomass hydrolysis.</title>
        <authorList>
            <consortium name="DOE Joint Genome Institute"/>
            <person name="Haitjema C.H."/>
            <person name="Gilmore S.P."/>
            <person name="Henske J.K."/>
            <person name="Solomon K.V."/>
            <person name="De Groot R."/>
            <person name="Kuo A."/>
            <person name="Mondo S.J."/>
            <person name="Salamov A.A."/>
            <person name="Labutti K."/>
            <person name="Zhao Z."/>
            <person name="Chiniquy J."/>
            <person name="Barry K."/>
            <person name="Brewer H.M."/>
            <person name="Purvine S.O."/>
            <person name="Wright A.T."/>
            <person name="Boxma B."/>
            <person name="Van Alen T."/>
            <person name="Hackstein J.H."/>
            <person name="Baker S.E."/>
            <person name="Grigoriev I.V."/>
            <person name="O'Malley M.A."/>
        </authorList>
    </citation>
    <scope>NUCLEOTIDE SEQUENCE [LARGE SCALE GENOMIC DNA]</scope>
    <source>
        <strain evidence="3">finn</strain>
    </source>
</reference>
<dbReference type="Proteomes" id="UP000193719">
    <property type="component" value="Unassembled WGS sequence"/>
</dbReference>
<feature type="transmembrane region" description="Helical" evidence="1">
    <location>
        <begin position="145"/>
        <end position="165"/>
    </location>
</feature>
<name>A0A1Y1VI34_9FUNG</name>
<feature type="transmembrane region" description="Helical" evidence="1">
    <location>
        <begin position="71"/>
        <end position="92"/>
    </location>
</feature>
<organism evidence="2 3">
    <name type="scientific">Piromyces finnis</name>
    <dbReference type="NCBI Taxonomy" id="1754191"/>
    <lineage>
        <taxon>Eukaryota</taxon>
        <taxon>Fungi</taxon>
        <taxon>Fungi incertae sedis</taxon>
        <taxon>Chytridiomycota</taxon>
        <taxon>Chytridiomycota incertae sedis</taxon>
        <taxon>Neocallimastigomycetes</taxon>
        <taxon>Neocallimastigales</taxon>
        <taxon>Neocallimastigaceae</taxon>
        <taxon>Piromyces</taxon>
    </lineage>
</organism>
<dbReference type="AlphaFoldDB" id="A0A1Y1VI34"/>
<evidence type="ECO:0000256" key="1">
    <source>
        <dbReference type="SAM" id="Phobius"/>
    </source>
</evidence>
<gene>
    <name evidence="2" type="ORF">BCR36DRAFT_409826</name>
</gene>
<evidence type="ECO:0000313" key="3">
    <source>
        <dbReference type="Proteomes" id="UP000193719"/>
    </source>
</evidence>
<sequence>MIGNNIEKKKGKRFPKVERLFCCFNCCYSISQKKSVYLSNILIMTWLLYIMVISTISISSKSFYFNLLYKIYTIVHNLIGILSILFCTIGIKKVILSYIKQFKYTFFIYCLSISIRQVFLIYEYIEIVPNEYIDKEEIRLHGGNIIVFLILVPFHMIFMLYYYLYVGSYVEDIEMSLKEEKNDDIEFVVKCDA</sequence>
<feature type="transmembrane region" description="Helical" evidence="1">
    <location>
        <begin position="104"/>
        <end position="125"/>
    </location>
</feature>
<accession>A0A1Y1VI34</accession>
<protein>
    <submittedName>
        <fullName evidence="2">Uncharacterized protein</fullName>
    </submittedName>
</protein>
<keyword evidence="1" id="KW-0812">Transmembrane</keyword>
<keyword evidence="3" id="KW-1185">Reference proteome</keyword>
<reference evidence="2 3" key="2">
    <citation type="submission" date="2016-08" db="EMBL/GenBank/DDBJ databases">
        <title>Pervasive Adenine N6-methylation of Active Genes in Fungi.</title>
        <authorList>
            <consortium name="DOE Joint Genome Institute"/>
            <person name="Mondo S.J."/>
            <person name="Dannebaum R.O."/>
            <person name="Kuo R.C."/>
            <person name="Labutti K."/>
            <person name="Haridas S."/>
            <person name="Kuo A."/>
            <person name="Salamov A."/>
            <person name="Ahrendt S.R."/>
            <person name="Lipzen A."/>
            <person name="Sullivan W."/>
            <person name="Andreopoulos W.B."/>
            <person name="Clum A."/>
            <person name="Lindquist E."/>
            <person name="Daum C."/>
            <person name="Ramamoorthy G.K."/>
            <person name="Gryganskyi A."/>
            <person name="Culley D."/>
            <person name="Magnuson J.K."/>
            <person name="James T.Y."/>
            <person name="O'Malley M.A."/>
            <person name="Stajich J.E."/>
            <person name="Spatafora J.W."/>
            <person name="Visel A."/>
            <person name="Grigoriev I.V."/>
        </authorList>
    </citation>
    <scope>NUCLEOTIDE SEQUENCE [LARGE SCALE GENOMIC DNA]</scope>
    <source>
        <strain evidence="3">finn</strain>
    </source>
</reference>
<evidence type="ECO:0000313" key="2">
    <source>
        <dbReference type="EMBL" id="ORX56634.1"/>
    </source>
</evidence>
<dbReference type="EMBL" id="MCFH01000007">
    <property type="protein sequence ID" value="ORX56634.1"/>
    <property type="molecule type" value="Genomic_DNA"/>
</dbReference>